<feature type="compositionally biased region" description="Basic residues" evidence="7">
    <location>
        <begin position="76"/>
        <end position="87"/>
    </location>
</feature>
<dbReference type="SMART" id="SM00355">
    <property type="entry name" value="ZnF_C2H2"/>
    <property type="match status" value="10"/>
</dbReference>
<evidence type="ECO:0000256" key="4">
    <source>
        <dbReference type="ARBA" id="ARBA00022833"/>
    </source>
</evidence>
<dbReference type="PROSITE" id="PS50157">
    <property type="entry name" value="ZINC_FINGER_C2H2_2"/>
    <property type="match status" value="6"/>
</dbReference>
<feature type="compositionally biased region" description="Low complexity" evidence="7">
    <location>
        <begin position="630"/>
        <end position="641"/>
    </location>
</feature>
<keyword evidence="1" id="KW-0479">Metal-binding</keyword>
<keyword evidence="2" id="KW-0677">Repeat</keyword>
<sequence>IAAIIQGRPRPRNTLTELLPVTFPMALSAESSLAAACLLAYRSGREVPIATKVMAVTASFRPMKQPNKEARSITRAVRRPMKARATRKQSQPPQIDGGGTAANRTWKVHDIIESCCVFQVAAIDIHGFLELVGIGVLINADVVQLNICRVSQTADEAAVFCASLECVKADSGNNNVDCLLNLAVAERQLAAATLITDAGLGSLVLGLPVHRGDAVGSVNPAHGDAGLGAALLEQVAGVLKLECLVRLPLVIVNDFYVDVLQSLAGFEHDGFLERHIIFVFSRRAVHRFNFDQGAHPGVAIATNGQAGPLVAFENGHAGGGEFHHSQLAALRQGVSIALWPPISARVAFIRYQALECGSRSVNFLSTSCFISVSNAIQCIELDGRYIQIVNLNSAVGSGDALLSALWAEAPASSGSVYQTLTVSTDDTAAMAVPQASTITIPASDANSGYLQIVSFADQSTATATASAPANASLQQHQQLQQPSSDSPAAARSPPPIGYAHCPCCQVLVSCYSLTSHVLDHALRKPFDCEVADCDEAFSTMENLRLHVAINHANSPAESEDQSVARSGFVCPICSKRIMRRSAFVAHCSLHWTDEVYQCPVCSQDFDQRLNLLLHFRSVCSAKLRSLNGQASASPPSGSAGALPDLSSPMLKKRRRKQQQQQLAAAGASPSEELPAAKTKPQQQQQQKKKRKYHRPRKIVIADTDRCAADGLVAAVDLGDELRGTEAAKLVNPSHPRRCPLCSKDFPKNFLLIRHLLSHTGEKPYRCLACNKSFNQRSTLRTHERLHAGSKHKCDLCEFSTAQRYNLKLHMARQHGECAKDPQVHLRRHEQSYPYSCKYCFHRFITKSNLKYHMRTHPARDLRTVSRVLEPQLDPAPALDPLEIVYDSQFQRVLVPSAPGRSQGVVADAPDPSRPHRCKDCGKIFKKKGHLQRHAMSHSNLKPHKCQMCHRMYSTSNVLQQHIRAVHGGQRPYVCDRCPNMSFKSRSNLNRHIDNWHGDGVSFFCKVCHKVL</sequence>
<evidence type="ECO:0000256" key="1">
    <source>
        <dbReference type="ARBA" id="ARBA00022723"/>
    </source>
</evidence>
<dbReference type="AlphaFoldDB" id="A0A1I8HB95"/>
<dbReference type="Pfam" id="PF00096">
    <property type="entry name" value="zf-C2H2"/>
    <property type="match status" value="3"/>
</dbReference>
<keyword evidence="9" id="KW-1185">Reference proteome</keyword>
<organism evidence="9 10">
    <name type="scientific">Macrostomum lignano</name>
    <dbReference type="NCBI Taxonomy" id="282301"/>
    <lineage>
        <taxon>Eukaryota</taxon>
        <taxon>Metazoa</taxon>
        <taxon>Spiralia</taxon>
        <taxon>Lophotrochozoa</taxon>
        <taxon>Platyhelminthes</taxon>
        <taxon>Rhabditophora</taxon>
        <taxon>Macrostomorpha</taxon>
        <taxon>Macrostomida</taxon>
        <taxon>Macrostomidae</taxon>
        <taxon>Macrostomum</taxon>
    </lineage>
</organism>
<protein>
    <submittedName>
        <fullName evidence="10">C2H2-type domain-containing protein</fullName>
    </submittedName>
</protein>
<proteinExistence type="predicted"/>
<feature type="domain" description="C2H2-type" evidence="8">
    <location>
        <begin position="943"/>
        <end position="971"/>
    </location>
</feature>
<feature type="domain" description="C2H2-type" evidence="8">
    <location>
        <begin position="526"/>
        <end position="556"/>
    </location>
</feature>
<evidence type="ECO:0000259" key="8">
    <source>
        <dbReference type="PROSITE" id="PS50157"/>
    </source>
</evidence>
<dbReference type="WBParaSite" id="maker-uti_cns_0005287-snap-gene-0.2-mRNA-1">
    <property type="protein sequence ID" value="maker-uti_cns_0005287-snap-gene-0.2-mRNA-1"/>
    <property type="gene ID" value="maker-uti_cns_0005287-snap-gene-0.2"/>
</dbReference>
<dbReference type="InterPro" id="IPR050826">
    <property type="entry name" value="Krueppel_C2H2_ZnFinger"/>
</dbReference>
<feature type="region of interest" description="Disordered" evidence="7">
    <location>
        <begin position="629"/>
        <end position="695"/>
    </location>
</feature>
<dbReference type="FunFam" id="3.30.160.60:FF:000446">
    <property type="entry name" value="Zinc finger protein"/>
    <property type="match status" value="2"/>
</dbReference>
<evidence type="ECO:0000313" key="10">
    <source>
        <dbReference type="WBParaSite" id="maker-uti_cns_0005287-snap-gene-0.2-mRNA-1"/>
    </source>
</evidence>
<feature type="region of interest" description="Disordered" evidence="7">
    <location>
        <begin position="466"/>
        <end position="491"/>
    </location>
</feature>
<accession>A0A1I8HB95</accession>
<evidence type="ECO:0000256" key="7">
    <source>
        <dbReference type="SAM" id="MobiDB-lite"/>
    </source>
</evidence>
<feature type="domain" description="C2H2-type" evidence="8">
    <location>
        <begin position="736"/>
        <end position="763"/>
    </location>
</feature>
<feature type="compositionally biased region" description="Basic residues" evidence="7">
    <location>
        <begin position="686"/>
        <end position="695"/>
    </location>
</feature>
<feature type="region of interest" description="Disordered" evidence="7">
    <location>
        <begin position="67"/>
        <end position="101"/>
    </location>
</feature>
<evidence type="ECO:0000256" key="6">
    <source>
        <dbReference type="PROSITE-ProRule" id="PRU00042"/>
    </source>
</evidence>
<dbReference type="PANTHER" id="PTHR24377">
    <property type="entry name" value="IP01015P-RELATED"/>
    <property type="match status" value="1"/>
</dbReference>
<dbReference type="Proteomes" id="UP000095280">
    <property type="component" value="Unplaced"/>
</dbReference>
<evidence type="ECO:0000256" key="2">
    <source>
        <dbReference type="ARBA" id="ARBA00022737"/>
    </source>
</evidence>
<dbReference type="GO" id="GO:0008270">
    <property type="term" value="F:zinc ion binding"/>
    <property type="evidence" value="ECO:0007669"/>
    <property type="project" value="UniProtKB-KW"/>
</dbReference>
<feature type="domain" description="C2H2-type" evidence="8">
    <location>
        <begin position="764"/>
        <end position="791"/>
    </location>
</feature>
<dbReference type="InterPro" id="IPR036236">
    <property type="entry name" value="Znf_C2H2_sf"/>
</dbReference>
<evidence type="ECO:0000313" key="9">
    <source>
        <dbReference type="Proteomes" id="UP000095280"/>
    </source>
</evidence>
<feature type="domain" description="C2H2-type" evidence="8">
    <location>
        <begin position="915"/>
        <end position="942"/>
    </location>
</feature>
<keyword evidence="4" id="KW-0862">Zinc</keyword>
<reference evidence="10" key="1">
    <citation type="submission" date="2016-11" db="UniProtKB">
        <authorList>
            <consortium name="WormBaseParasite"/>
        </authorList>
    </citation>
    <scope>IDENTIFICATION</scope>
</reference>
<dbReference type="PROSITE" id="PS00028">
    <property type="entry name" value="ZINC_FINGER_C2H2_1"/>
    <property type="match status" value="7"/>
</dbReference>
<evidence type="ECO:0000256" key="3">
    <source>
        <dbReference type="ARBA" id="ARBA00022771"/>
    </source>
</evidence>
<name>A0A1I8HB95_9PLAT</name>
<dbReference type="FunFam" id="3.30.160.60:FF:002343">
    <property type="entry name" value="Zinc finger protein 33A"/>
    <property type="match status" value="1"/>
</dbReference>
<keyword evidence="3 6" id="KW-0863">Zinc-finger</keyword>
<keyword evidence="5" id="KW-0539">Nucleus</keyword>
<dbReference type="SUPFAM" id="SSF57667">
    <property type="entry name" value="beta-beta-alpha zinc fingers"/>
    <property type="match status" value="7"/>
</dbReference>
<dbReference type="Gene3D" id="3.30.160.60">
    <property type="entry name" value="Classic Zinc Finger"/>
    <property type="match status" value="9"/>
</dbReference>
<evidence type="ECO:0000256" key="5">
    <source>
        <dbReference type="ARBA" id="ARBA00023242"/>
    </source>
</evidence>
<dbReference type="InterPro" id="IPR013087">
    <property type="entry name" value="Znf_C2H2_type"/>
</dbReference>
<feature type="domain" description="C2H2-type" evidence="8">
    <location>
        <begin position="834"/>
        <end position="861"/>
    </location>
</feature>